<feature type="compositionally biased region" description="Low complexity" evidence="3">
    <location>
        <begin position="404"/>
        <end position="415"/>
    </location>
</feature>
<dbReference type="InterPro" id="IPR001487">
    <property type="entry name" value="Bromodomain"/>
</dbReference>
<organism evidence="5 6">
    <name type="scientific">Clavelina lepadiformis</name>
    <name type="common">Light-bulb sea squirt</name>
    <name type="synonym">Ascidia lepadiformis</name>
    <dbReference type="NCBI Taxonomy" id="159417"/>
    <lineage>
        <taxon>Eukaryota</taxon>
        <taxon>Metazoa</taxon>
        <taxon>Chordata</taxon>
        <taxon>Tunicata</taxon>
        <taxon>Ascidiacea</taxon>
        <taxon>Aplousobranchia</taxon>
        <taxon>Clavelinidae</taxon>
        <taxon>Clavelina</taxon>
    </lineage>
</organism>
<feature type="compositionally biased region" description="Polar residues" evidence="3">
    <location>
        <begin position="639"/>
        <end position="681"/>
    </location>
</feature>
<feature type="compositionally biased region" description="Polar residues" evidence="3">
    <location>
        <begin position="770"/>
        <end position="810"/>
    </location>
</feature>
<feature type="compositionally biased region" description="Acidic residues" evidence="3">
    <location>
        <begin position="152"/>
        <end position="163"/>
    </location>
</feature>
<feature type="compositionally biased region" description="Acidic residues" evidence="3">
    <location>
        <begin position="1495"/>
        <end position="1517"/>
    </location>
</feature>
<feature type="compositionally biased region" description="Basic residues" evidence="3">
    <location>
        <begin position="265"/>
        <end position="276"/>
    </location>
</feature>
<feature type="region of interest" description="Disordered" evidence="3">
    <location>
        <begin position="1372"/>
        <end position="1391"/>
    </location>
</feature>
<dbReference type="PRINTS" id="PR00503">
    <property type="entry name" value="BROMODOMAIN"/>
</dbReference>
<feature type="region of interest" description="Disordered" evidence="3">
    <location>
        <begin position="912"/>
        <end position="1009"/>
    </location>
</feature>
<keyword evidence="6" id="KW-1185">Reference proteome</keyword>
<dbReference type="InterPro" id="IPR029614">
    <property type="entry name" value="CECR2"/>
</dbReference>
<proteinExistence type="predicted"/>
<feature type="compositionally biased region" description="Basic and acidic residues" evidence="3">
    <location>
        <begin position="229"/>
        <end position="241"/>
    </location>
</feature>
<evidence type="ECO:0000259" key="4">
    <source>
        <dbReference type="PROSITE" id="PS50014"/>
    </source>
</evidence>
<evidence type="ECO:0000256" key="2">
    <source>
        <dbReference type="PROSITE-ProRule" id="PRU00035"/>
    </source>
</evidence>
<feature type="compositionally biased region" description="Low complexity" evidence="3">
    <location>
        <begin position="1156"/>
        <end position="1180"/>
    </location>
</feature>
<feature type="region of interest" description="Disordered" evidence="3">
    <location>
        <begin position="1495"/>
        <end position="1533"/>
    </location>
</feature>
<feature type="compositionally biased region" description="Basic and acidic residues" evidence="3">
    <location>
        <begin position="390"/>
        <end position="403"/>
    </location>
</feature>
<comment type="caution">
    <text evidence="5">The sequence shown here is derived from an EMBL/GenBank/DDBJ whole genome shotgun (WGS) entry which is preliminary data.</text>
</comment>
<dbReference type="PANTHER" id="PTHR47092">
    <property type="entry name" value="CAT EYE SYNDROME CRITICAL REGION PROTEIN 2"/>
    <property type="match status" value="1"/>
</dbReference>
<feature type="domain" description="Bromo" evidence="4">
    <location>
        <begin position="9"/>
        <end position="79"/>
    </location>
</feature>
<feature type="region of interest" description="Disordered" evidence="3">
    <location>
        <begin position="152"/>
        <end position="171"/>
    </location>
</feature>
<dbReference type="Pfam" id="PF00439">
    <property type="entry name" value="Bromodomain"/>
    <property type="match status" value="1"/>
</dbReference>
<feature type="compositionally biased region" description="Low complexity" evidence="3">
    <location>
        <begin position="599"/>
        <end position="619"/>
    </location>
</feature>
<dbReference type="InterPro" id="IPR018247">
    <property type="entry name" value="EF_Hand_1_Ca_BS"/>
</dbReference>
<feature type="compositionally biased region" description="Basic and acidic residues" evidence="3">
    <location>
        <begin position="416"/>
        <end position="430"/>
    </location>
</feature>
<dbReference type="PANTHER" id="PTHR47092:SF1">
    <property type="entry name" value="CHROMATIN REMODELING REGULATOR CECR2"/>
    <property type="match status" value="1"/>
</dbReference>
<feature type="compositionally biased region" description="Polar residues" evidence="3">
    <location>
        <begin position="103"/>
        <end position="114"/>
    </location>
</feature>
<dbReference type="SMART" id="SM00297">
    <property type="entry name" value="BROMO"/>
    <property type="match status" value="1"/>
</dbReference>
<feature type="compositionally biased region" description="Polar residues" evidence="3">
    <location>
        <begin position="912"/>
        <end position="927"/>
    </location>
</feature>
<protein>
    <recommendedName>
        <fullName evidence="4">Bromo domain-containing protein</fullName>
    </recommendedName>
</protein>
<reference evidence="5 6" key="1">
    <citation type="submission" date="2024-02" db="EMBL/GenBank/DDBJ databases">
        <authorList>
            <person name="Daric V."/>
            <person name="Darras S."/>
        </authorList>
    </citation>
    <scope>NUCLEOTIDE SEQUENCE [LARGE SCALE GENOMIC DNA]</scope>
</reference>
<feature type="region of interest" description="Disordered" evidence="3">
    <location>
        <begin position="103"/>
        <end position="131"/>
    </location>
</feature>
<dbReference type="Gene3D" id="1.20.920.10">
    <property type="entry name" value="Bromodomain-like"/>
    <property type="match status" value="1"/>
</dbReference>
<accession>A0ABP0GKM2</accession>
<feature type="compositionally biased region" description="Acidic residues" evidence="3">
    <location>
        <begin position="380"/>
        <end position="389"/>
    </location>
</feature>
<feature type="compositionally biased region" description="Polar residues" evidence="3">
    <location>
        <begin position="531"/>
        <end position="540"/>
    </location>
</feature>
<evidence type="ECO:0000313" key="5">
    <source>
        <dbReference type="EMBL" id="CAK8692301.1"/>
    </source>
</evidence>
<feature type="compositionally biased region" description="Basic and acidic residues" evidence="3">
    <location>
        <begin position="1518"/>
        <end position="1533"/>
    </location>
</feature>
<evidence type="ECO:0000256" key="3">
    <source>
        <dbReference type="SAM" id="MobiDB-lite"/>
    </source>
</evidence>
<name>A0ABP0GKM2_CLALP</name>
<feature type="compositionally biased region" description="Basic and acidic residues" evidence="3">
    <location>
        <begin position="347"/>
        <end position="360"/>
    </location>
</feature>
<dbReference type="PROSITE" id="PS50014">
    <property type="entry name" value="BROMODOMAIN_2"/>
    <property type="match status" value="1"/>
</dbReference>
<feature type="compositionally biased region" description="Polar residues" evidence="3">
    <location>
        <begin position="693"/>
        <end position="733"/>
    </location>
</feature>
<evidence type="ECO:0000256" key="1">
    <source>
        <dbReference type="ARBA" id="ARBA00023117"/>
    </source>
</evidence>
<evidence type="ECO:0000313" key="6">
    <source>
        <dbReference type="Proteomes" id="UP001642483"/>
    </source>
</evidence>
<feature type="compositionally biased region" description="Low complexity" evidence="3">
    <location>
        <begin position="954"/>
        <end position="964"/>
    </location>
</feature>
<dbReference type="InterPro" id="IPR036427">
    <property type="entry name" value="Bromodomain-like_sf"/>
</dbReference>
<dbReference type="EMBL" id="CAWYQH010000130">
    <property type="protein sequence ID" value="CAK8692301.1"/>
    <property type="molecule type" value="Genomic_DNA"/>
</dbReference>
<feature type="compositionally biased region" description="Polar residues" evidence="3">
    <location>
        <begin position="1086"/>
        <end position="1106"/>
    </location>
</feature>
<feature type="compositionally biased region" description="Polar residues" evidence="3">
    <location>
        <begin position="749"/>
        <end position="758"/>
    </location>
</feature>
<feature type="compositionally biased region" description="Polar residues" evidence="3">
    <location>
        <begin position="1026"/>
        <end position="1064"/>
    </location>
</feature>
<dbReference type="Proteomes" id="UP001642483">
    <property type="component" value="Unassembled WGS sequence"/>
</dbReference>
<feature type="region of interest" description="Disordered" evidence="3">
    <location>
        <begin position="449"/>
        <end position="758"/>
    </location>
</feature>
<feature type="region of interest" description="Disordered" evidence="3">
    <location>
        <begin position="770"/>
        <end position="881"/>
    </location>
</feature>
<keyword evidence="1 2" id="KW-0103">Bromodomain</keyword>
<feature type="compositionally biased region" description="Basic and acidic residues" evidence="3">
    <location>
        <begin position="513"/>
        <end position="527"/>
    </location>
</feature>
<feature type="compositionally biased region" description="Polar residues" evidence="3">
    <location>
        <begin position="1125"/>
        <end position="1140"/>
    </location>
</feature>
<gene>
    <name evidence="5" type="ORF">CVLEPA_LOCUS25022</name>
</gene>
<feature type="compositionally biased region" description="Polar residues" evidence="3">
    <location>
        <begin position="481"/>
        <end position="492"/>
    </location>
</feature>
<feature type="compositionally biased region" description="Polar residues" evidence="3">
    <location>
        <begin position="1186"/>
        <end position="1195"/>
    </location>
</feature>
<feature type="compositionally biased region" description="Polar residues" evidence="3">
    <location>
        <begin position="454"/>
        <end position="475"/>
    </location>
</feature>
<feature type="region of interest" description="Disordered" evidence="3">
    <location>
        <begin position="1022"/>
        <end position="1222"/>
    </location>
</feature>
<feature type="compositionally biased region" description="Polar residues" evidence="3">
    <location>
        <begin position="840"/>
        <end position="881"/>
    </location>
</feature>
<dbReference type="PROSITE" id="PS00018">
    <property type="entry name" value="EF_HAND_1"/>
    <property type="match status" value="1"/>
</dbReference>
<feature type="region of interest" description="Disordered" evidence="3">
    <location>
        <begin position="186"/>
        <end position="434"/>
    </location>
</feature>
<sequence length="1668" mass="182651">MKEAWDVIDTHPDAWPFEKPVEEWYAPGYYNIIKRPIDLSQIEAKLMEKKYKTVLEFKDDITLMFNNCRLYNGPESEYTEVANTLDKTFKKTLFIGLSRQQTDNKVKTNKSNNKPCRKKKPENAGGYILADPQPVDDQYMAYINDEFGDGIEEEQEDSEESSDEFTPPGVSKIKLRKARMEFAKKIWQGADSKGAKTSASRGRGRQPSATSTKGKILMDAAKPLKRKEKHDEASSSSEKSDATPIENKTQPKKRGRPAKSTAAARRGRKASAKANRKVTSESKEANSDSSDGDGGKTNISHRQRGRGRPTNSRGRGSGEWPSAETKKTKSSDTNSSSSEATGNDSDVIEKDVKKDQEDSGGRGILDSAPKLANPLRLPEENTDDNDGEQDAGKLSDSLHHDAESSSSSSRASSRSHSLEKFEKLKEDAKSKPQVLWSLDYLASQARVLEEQYQKTESTSNKPSGRKQSSQSSTPSGDLKSSENGQQRKSLPSPQRLLKSQRKDITPFSGANNRKSDLDDNHHRDMGRSTKIMASSNTSKSIPPGGRRREDSDVYSFNDDDASSNIFGEKSRGPPGQTCQDPSNHQDRKQTMTTGKSPASGYPNKSSSFSSPGFTSSHTSRTTETKQELRNNELIRRASSDQLSSPQTPSSGYRTASSGHYSSSPYTGSETSNSVASRPSQESDSDRYPKLVNVQKQDCSVPAQTKAHTTDSSAVSANIRNQKPDINNQPGYQRNSKEPPVKAPLDRVSSAPTEVNSSGAINFRVGQNLSMPQTQSSHTSHVNSSKGSSSMASTNIVNVPASSSHNPGTSPNLPPSQIPINTSQMPLNRRHSQHQVGKQPHGQSPSSTFAQKNESVTSNSGTKISEPSTNNQHPDSSTTLRPQNAAMPLNVSTQHTQHPRVPSFNLQTQATQPINSGHHTTSMKQQGSDHPAQPPGPSVPHGFEQRSSNRKIDSSFRNTTSSSSNMQQHTFNYGVSNAPSTGATHSTGNASTGRGSSSTYHQQATSSSDTNVVMQNPTMANFGLTPWSLSQPQHSDMNNPSPHVNAQRKTSSSSGGFTPQKPSGHSQSVPSQPQQPQQPQQQQSMQAHRTPSSHPYHGSTTSMTSTKAPPPNMQSGGHPPVKHRNPSTSSNTDSHAGSNVPASKHHQRHSNASNTVSSGASGSAHTGSGQSAMQGSAMSAASRRHSGNASQYQQQKDYMGYHIPPTPAPTPRDVRTSAYSPHQQNGLLSSGAMANNNAALLHQDLTASATLRALQQQHKTDRPTHPAAASMLHYAAAAAAQQSQGAVAAASEQYNRLAASAHHRATSQHAHALAGVYHPHAQNVSTSSAQAAAHLSTPWLQAAPGAGYPSNLLPHPHIDPVYQLMQQSGMHGQYPMYSNPAENEDNVESHVSNKETGTVRRYIGLHWLLDLDSWRSVLIGKYLSIHSTQLYAWKAGVWGWVGWVPERVISIFKQTELEFDFTFRNKSPKLINMKLTLYLLLVLALVTPHLAFAQESESEDAEVTTEAEEAATGEEESDDAKTDDAEKPNEEGKKELELQDLQLWASMDLDKDGKLTVEEFERFSRSPNAIAFVRQMKAHKAVEAWAEKVGMNVEQAKAAMMVGANAQRRQQALSQQYYTRLQTERRRQAIAQRNQQVYQARQMQQNYWSRLGQQYYQAMRRAARRREEL</sequence>
<dbReference type="SUPFAM" id="SSF47370">
    <property type="entry name" value="Bromodomain"/>
    <property type="match status" value="1"/>
</dbReference>
<feature type="compositionally biased region" description="Polar residues" evidence="3">
    <location>
        <begin position="965"/>
        <end position="1009"/>
    </location>
</feature>
<feature type="compositionally biased region" description="Basic and acidic residues" evidence="3">
    <location>
        <begin position="620"/>
        <end position="638"/>
    </location>
</feature>
<feature type="compositionally biased region" description="Low complexity" evidence="3">
    <location>
        <begin position="1065"/>
        <end position="1085"/>
    </location>
</feature>